<proteinExistence type="predicted"/>
<evidence type="ECO:0000313" key="3">
    <source>
        <dbReference type="Proteomes" id="UP000263268"/>
    </source>
</evidence>
<feature type="signal peptide" evidence="1">
    <location>
        <begin position="1"/>
        <end position="23"/>
    </location>
</feature>
<protein>
    <recommendedName>
        <fullName evidence="4">DUF5689 domain-containing protein</fullName>
    </recommendedName>
</protein>
<dbReference type="AlphaFoldDB" id="A0A3D6BT48"/>
<evidence type="ECO:0000256" key="1">
    <source>
        <dbReference type="SAM" id="SignalP"/>
    </source>
</evidence>
<evidence type="ECO:0008006" key="4">
    <source>
        <dbReference type="Google" id="ProtNLM"/>
    </source>
</evidence>
<organism evidence="2 3">
    <name type="scientific">Xanthomarina gelatinilytica</name>
    <dbReference type="NCBI Taxonomy" id="1137281"/>
    <lineage>
        <taxon>Bacteria</taxon>
        <taxon>Pseudomonadati</taxon>
        <taxon>Bacteroidota</taxon>
        <taxon>Flavobacteriia</taxon>
        <taxon>Flavobacteriales</taxon>
        <taxon>Flavobacteriaceae</taxon>
        <taxon>Xanthomarina</taxon>
    </lineage>
</organism>
<evidence type="ECO:0000313" key="2">
    <source>
        <dbReference type="EMBL" id="HCY81195.1"/>
    </source>
</evidence>
<feature type="chain" id="PRO_5017604631" description="DUF5689 domain-containing protein" evidence="1">
    <location>
        <begin position="24"/>
        <end position="196"/>
    </location>
</feature>
<dbReference type="EMBL" id="DPRK01000102">
    <property type="protein sequence ID" value="HCY81195.1"/>
    <property type="molecule type" value="Genomic_DNA"/>
</dbReference>
<reference evidence="2 3" key="1">
    <citation type="journal article" date="2018" name="Nat. Biotechnol.">
        <title>A standardized bacterial taxonomy based on genome phylogeny substantially revises the tree of life.</title>
        <authorList>
            <person name="Parks D.H."/>
            <person name="Chuvochina M."/>
            <person name="Waite D.W."/>
            <person name="Rinke C."/>
            <person name="Skarshewski A."/>
            <person name="Chaumeil P.A."/>
            <person name="Hugenholtz P."/>
        </authorList>
    </citation>
    <scope>NUCLEOTIDE SEQUENCE [LARGE SCALE GENOMIC DNA]</scope>
    <source>
        <strain evidence="2">UBA10227</strain>
    </source>
</reference>
<keyword evidence="1" id="KW-0732">Signal</keyword>
<comment type="caution">
    <text evidence="2">The sequence shown here is derived from an EMBL/GenBank/DDBJ whole genome shotgun (WGS) entry which is preliminary data.</text>
</comment>
<dbReference type="Proteomes" id="UP000263268">
    <property type="component" value="Unassembled WGS sequence"/>
</dbReference>
<dbReference type="PROSITE" id="PS51257">
    <property type="entry name" value="PROKAR_LIPOPROTEIN"/>
    <property type="match status" value="1"/>
</dbReference>
<dbReference type="RefSeq" id="WP_286854615.1">
    <property type="nucleotide sequence ID" value="NZ_CAXQWG010000125.1"/>
</dbReference>
<name>A0A3D6BT48_9FLAO</name>
<gene>
    <name evidence="2" type="ORF">DHV22_06090</name>
</gene>
<sequence length="196" mass="21830">MKQLKNIACLVLISLFTFSSCDSDDDATNNVCENTYVSSIITNVFSSSNGYDDLPEYMDLETHEYRIRINAIGEICSIGYQNPSTWTGDYIMEVINETSNTSYSGLHTFSQAQLDYQNITPIPVNTGDIIKVVRTINNYSALNETIGRVLRKADYSNVPYPIGQGSVEFLSSNFYGSGGPVQDFAQPYIPLGFKVY</sequence>
<accession>A0A3D6BT48</accession>